<organism evidence="3 4">
    <name type="scientific">Thalassiosira oceanica</name>
    <name type="common">Marine diatom</name>
    <dbReference type="NCBI Taxonomy" id="159749"/>
    <lineage>
        <taxon>Eukaryota</taxon>
        <taxon>Sar</taxon>
        <taxon>Stramenopiles</taxon>
        <taxon>Ochrophyta</taxon>
        <taxon>Bacillariophyta</taxon>
        <taxon>Coscinodiscophyceae</taxon>
        <taxon>Thalassiosirophycidae</taxon>
        <taxon>Thalassiosirales</taxon>
        <taxon>Thalassiosiraceae</taxon>
        <taxon>Thalassiosira</taxon>
    </lineage>
</organism>
<evidence type="ECO:0000256" key="2">
    <source>
        <dbReference type="SAM" id="SignalP"/>
    </source>
</evidence>
<feature type="compositionally biased region" description="Basic and acidic residues" evidence="1">
    <location>
        <begin position="115"/>
        <end position="124"/>
    </location>
</feature>
<feature type="region of interest" description="Disordered" evidence="1">
    <location>
        <begin position="170"/>
        <end position="193"/>
    </location>
</feature>
<gene>
    <name evidence="3" type="ORF">THAOC_03448</name>
</gene>
<dbReference type="Proteomes" id="UP000266841">
    <property type="component" value="Unassembled WGS sequence"/>
</dbReference>
<reference evidence="3 4" key="1">
    <citation type="journal article" date="2012" name="Genome Biol.">
        <title>Genome and low-iron response of an oceanic diatom adapted to chronic iron limitation.</title>
        <authorList>
            <person name="Lommer M."/>
            <person name="Specht M."/>
            <person name="Roy A.S."/>
            <person name="Kraemer L."/>
            <person name="Andreson R."/>
            <person name="Gutowska M.A."/>
            <person name="Wolf J."/>
            <person name="Bergner S.V."/>
            <person name="Schilhabel M.B."/>
            <person name="Klostermeier U.C."/>
            <person name="Beiko R.G."/>
            <person name="Rosenstiel P."/>
            <person name="Hippler M."/>
            <person name="Laroche J."/>
        </authorList>
    </citation>
    <scope>NUCLEOTIDE SEQUENCE [LARGE SCALE GENOMIC DNA]</scope>
    <source>
        <strain evidence="3 4">CCMP1005</strain>
    </source>
</reference>
<feature type="compositionally biased region" description="Basic and acidic residues" evidence="1">
    <location>
        <begin position="170"/>
        <end position="186"/>
    </location>
</feature>
<evidence type="ECO:0008006" key="5">
    <source>
        <dbReference type="Google" id="ProtNLM"/>
    </source>
</evidence>
<feature type="chain" id="PRO_5003841708" description="RxLR effector protein" evidence="2">
    <location>
        <begin position="22"/>
        <end position="266"/>
    </location>
</feature>
<comment type="caution">
    <text evidence="3">The sequence shown here is derived from an EMBL/GenBank/DDBJ whole genome shotgun (WGS) entry which is preliminary data.</text>
</comment>
<dbReference type="AlphaFoldDB" id="K0TBH7"/>
<sequence>MIPTSKLLLGLLVLAASSAEAFHPRSIDAVEFARASVVGRKREASDVDADSLLGADTPEEYSSPVSSRRRNEKEVEEGSPTNAAAILRPSLMANLFKPDSTGEQDLVEGPPPSDQLKDKRRGFEDLPASNPQPLGPALSRAPLPIGIGLDEPRPLKHPLGRAVPVHYEGERPLAPREDGAGRRSEQGRPQAARAVGLADVEHAHGPVPVAEDAGHELPAGLGPEAGVRAVDSRVGLVRADLPLDHDERLGRTVRPGPVDERSVVLF</sequence>
<proteinExistence type="predicted"/>
<feature type="signal peptide" evidence="2">
    <location>
        <begin position="1"/>
        <end position="21"/>
    </location>
</feature>
<accession>K0TBH7</accession>
<evidence type="ECO:0000313" key="4">
    <source>
        <dbReference type="Proteomes" id="UP000266841"/>
    </source>
</evidence>
<evidence type="ECO:0000256" key="1">
    <source>
        <dbReference type="SAM" id="MobiDB-lite"/>
    </source>
</evidence>
<name>K0TBH7_THAOC</name>
<feature type="region of interest" description="Disordered" evidence="1">
    <location>
        <begin position="96"/>
        <end position="143"/>
    </location>
</feature>
<protein>
    <recommendedName>
        <fullName evidence="5">RxLR effector protein</fullName>
    </recommendedName>
</protein>
<feature type="region of interest" description="Disordered" evidence="1">
    <location>
        <begin position="43"/>
        <end position="84"/>
    </location>
</feature>
<evidence type="ECO:0000313" key="3">
    <source>
        <dbReference type="EMBL" id="EJK74855.1"/>
    </source>
</evidence>
<keyword evidence="2" id="KW-0732">Signal</keyword>
<dbReference type="EMBL" id="AGNL01003316">
    <property type="protein sequence ID" value="EJK74855.1"/>
    <property type="molecule type" value="Genomic_DNA"/>
</dbReference>
<keyword evidence="4" id="KW-1185">Reference proteome</keyword>